<gene>
    <name evidence="1" type="ORF">QTG54_006529</name>
</gene>
<comment type="caution">
    <text evidence="1">The sequence shown here is derived from an EMBL/GenBank/DDBJ whole genome shotgun (WGS) entry which is preliminary data.</text>
</comment>
<reference evidence="1" key="1">
    <citation type="submission" date="2023-06" db="EMBL/GenBank/DDBJ databases">
        <title>Survivors Of The Sea: Transcriptome response of Skeletonema marinoi to long-term dormancy.</title>
        <authorList>
            <person name="Pinder M.I.M."/>
            <person name="Kourtchenko O."/>
            <person name="Robertson E.K."/>
            <person name="Larsson T."/>
            <person name="Maumus F."/>
            <person name="Osuna-Cruz C.M."/>
            <person name="Vancaester E."/>
            <person name="Stenow R."/>
            <person name="Vandepoele K."/>
            <person name="Ploug H."/>
            <person name="Bruchert V."/>
            <person name="Godhe A."/>
            <person name="Topel M."/>
        </authorList>
    </citation>
    <scope>NUCLEOTIDE SEQUENCE</scope>
    <source>
        <strain evidence="1">R05AC</strain>
    </source>
</reference>
<evidence type="ECO:0000313" key="1">
    <source>
        <dbReference type="EMBL" id="KAK1742932.1"/>
    </source>
</evidence>
<dbReference type="EMBL" id="JATAAI010000010">
    <property type="protein sequence ID" value="KAK1742932.1"/>
    <property type="molecule type" value="Genomic_DNA"/>
</dbReference>
<evidence type="ECO:0000313" key="2">
    <source>
        <dbReference type="Proteomes" id="UP001224775"/>
    </source>
</evidence>
<keyword evidence="2" id="KW-1185">Reference proteome</keyword>
<proteinExistence type="predicted"/>
<name>A0AAD9DD49_9STRA</name>
<sequence>MRMDMDSIDASAWAWVPPRKTVDWRGNRVTEKEGIALKHLFDDMQNYFGQPDGEPNVTLTISRLHQEDDDETYGDRITNNNNNANAASTMWRGNLDFTYMMNHRKRNTSQKLHYMAMDVCLDLNPKKELNFGGHDMSDYCRTWMYAYAPRYTVETFLRYFEAGTGLKASSNGLILDEERKIVHFEPKLLTEAQSEPGFWIADEDDDDQFTRIGTIHEASQDPSNQFLFRCIGIFAVTAEVVSIPSRTHGDNANANANNAEEEARLTFTLVNVRTLGIVNNIAPVVYNPRHCTICNVSTNPEWWE</sequence>
<accession>A0AAD9DD49</accession>
<organism evidence="1 2">
    <name type="scientific">Skeletonema marinoi</name>
    <dbReference type="NCBI Taxonomy" id="267567"/>
    <lineage>
        <taxon>Eukaryota</taxon>
        <taxon>Sar</taxon>
        <taxon>Stramenopiles</taxon>
        <taxon>Ochrophyta</taxon>
        <taxon>Bacillariophyta</taxon>
        <taxon>Coscinodiscophyceae</taxon>
        <taxon>Thalassiosirophycidae</taxon>
        <taxon>Thalassiosirales</taxon>
        <taxon>Skeletonemataceae</taxon>
        <taxon>Skeletonema</taxon>
        <taxon>Skeletonema marinoi-dohrnii complex</taxon>
    </lineage>
</organism>
<dbReference type="AlphaFoldDB" id="A0AAD9DD49"/>
<protein>
    <submittedName>
        <fullName evidence="1">Uncharacterized protein</fullName>
    </submittedName>
</protein>
<dbReference type="Proteomes" id="UP001224775">
    <property type="component" value="Unassembled WGS sequence"/>
</dbReference>